<dbReference type="Proteomes" id="UP000002384">
    <property type="component" value="Chromosome"/>
</dbReference>
<proteinExistence type="predicted"/>
<reference evidence="2" key="1">
    <citation type="journal article" date="2011" name="MBio">
        <title>Novel metabolic attributes of the genus Cyanothece, comprising a group of unicellular nitrogen-fixing Cyanobacteria.</title>
        <authorList>
            <person name="Bandyopadhyay A."/>
            <person name="Elvitigala T."/>
            <person name="Welsh E."/>
            <person name="Stockel J."/>
            <person name="Liberton M."/>
            <person name="Min H."/>
            <person name="Sherman L.A."/>
            <person name="Pakrasi H.B."/>
        </authorList>
    </citation>
    <scope>NUCLEOTIDE SEQUENCE [LARGE SCALE GENOMIC DNA]</scope>
    <source>
        <strain evidence="2">PCC 7424</strain>
    </source>
</reference>
<evidence type="ECO:0000313" key="2">
    <source>
        <dbReference type="Proteomes" id="UP000002384"/>
    </source>
</evidence>
<dbReference type="KEGG" id="cyc:PCC7424_3233"/>
<dbReference type="AlphaFoldDB" id="B7KCT2"/>
<evidence type="ECO:0000313" key="1">
    <source>
        <dbReference type="EMBL" id="ACK71633.1"/>
    </source>
</evidence>
<organism evidence="1 2">
    <name type="scientific">Gloeothece citriformis (strain PCC 7424)</name>
    <name type="common">Cyanothece sp. (strain PCC 7424)</name>
    <dbReference type="NCBI Taxonomy" id="65393"/>
    <lineage>
        <taxon>Bacteria</taxon>
        <taxon>Bacillati</taxon>
        <taxon>Cyanobacteriota</taxon>
        <taxon>Cyanophyceae</taxon>
        <taxon>Oscillatoriophycideae</taxon>
        <taxon>Chroococcales</taxon>
        <taxon>Aphanothecaceae</taxon>
        <taxon>Gloeothece</taxon>
        <taxon>Gloeothece citriformis</taxon>
    </lineage>
</organism>
<protein>
    <submittedName>
        <fullName evidence="1">Uncharacterized protein</fullName>
    </submittedName>
</protein>
<dbReference type="HOGENOM" id="CLU_3268885_0_0_3"/>
<gene>
    <name evidence="1" type="ordered locus">PCC7424_3233</name>
</gene>
<keyword evidence="2" id="KW-1185">Reference proteome</keyword>
<dbReference type="EMBL" id="CP001291">
    <property type="protein sequence ID" value="ACK71633.1"/>
    <property type="molecule type" value="Genomic_DNA"/>
</dbReference>
<accession>B7KCT2</accession>
<name>B7KCT2_GLOC7</name>
<sequence length="41" mass="4858">MRSEDASPIYWVSPDFLDICPQMHADKRGWMVIFNISLQMK</sequence>